<feature type="compositionally biased region" description="Acidic residues" evidence="6">
    <location>
        <begin position="872"/>
        <end position="888"/>
    </location>
</feature>
<reference evidence="8 9" key="1">
    <citation type="journal article" date="2018" name="Mol. Biol. Evol.">
        <title>Broad Genomic Sampling Reveals a Smut Pathogenic Ancestry of the Fungal Clade Ustilaginomycotina.</title>
        <authorList>
            <person name="Kijpornyongpan T."/>
            <person name="Mondo S.J."/>
            <person name="Barry K."/>
            <person name="Sandor L."/>
            <person name="Lee J."/>
            <person name="Lipzen A."/>
            <person name="Pangilinan J."/>
            <person name="LaButti K."/>
            <person name="Hainaut M."/>
            <person name="Henrissat B."/>
            <person name="Grigoriev I.V."/>
            <person name="Spatafora J.W."/>
            <person name="Aime M.C."/>
        </authorList>
    </citation>
    <scope>NUCLEOTIDE SEQUENCE [LARGE SCALE GENOMIC DNA]</scope>
    <source>
        <strain evidence="8 9">MCA 4198</strain>
    </source>
</reference>
<dbReference type="EMBL" id="KZ819635">
    <property type="protein sequence ID" value="PWN92553.1"/>
    <property type="molecule type" value="Genomic_DNA"/>
</dbReference>
<feature type="compositionally biased region" description="Polar residues" evidence="6">
    <location>
        <begin position="176"/>
        <end position="185"/>
    </location>
</feature>
<feature type="compositionally biased region" description="Basic and acidic residues" evidence="6">
    <location>
        <begin position="858"/>
        <end position="871"/>
    </location>
</feature>
<evidence type="ECO:0000256" key="4">
    <source>
        <dbReference type="ARBA" id="ARBA00022777"/>
    </source>
</evidence>
<dbReference type="InParanoid" id="A0A316YWV6"/>
<dbReference type="Proteomes" id="UP000245768">
    <property type="component" value="Unassembled WGS sequence"/>
</dbReference>
<gene>
    <name evidence="8" type="ORF">FA10DRAFT_95478</name>
</gene>
<keyword evidence="4 8" id="KW-0418">Kinase</keyword>
<feature type="compositionally biased region" description="Basic and acidic residues" evidence="6">
    <location>
        <begin position="37"/>
        <end position="47"/>
    </location>
</feature>
<organism evidence="8 9">
    <name type="scientific">Acaromyces ingoldii</name>
    <dbReference type="NCBI Taxonomy" id="215250"/>
    <lineage>
        <taxon>Eukaryota</taxon>
        <taxon>Fungi</taxon>
        <taxon>Dikarya</taxon>
        <taxon>Basidiomycota</taxon>
        <taxon>Ustilaginomycotina</taxon>
        <taxon>Exobasidiomycetes</taxon>
        <taxon>Exobasidiales</taxon>
        <taxon>Cryptobasidiaceae</taxon>
        <taxon>Acaromyces</taxon>
    </lineage>
</organism>
<feature type="compositionally biased region" description="Low complexity" evidence="6">
    <location>
        <begin position="66"/>
        <end position="113"/>
    </location>
</feature>
<dbReference type="AlphaFoldDB" id="A0A316YWV6"/>
<evidence type="ECO:0000256" key="3">
    <source>
        <dbReference type="ARBA" id="ARBA00022741"/>
    </source>
</evidence>
<protein>
    <recommendedName>
        <fullName evidence="1">non-specific serine/threonine protein kinase</fullName>
        <ecNumber evidence="1">2.7.11.1</ecNumber>
    </recommendedName>
</protein>
<name>A0A316YWV6_9BASI</name>
<feature type="compositionally biased region" description="Low complexity" evidence="6">
    <location>
        <begin position="734"/>
        <end position="751"/>
    </location>
</feature>
<dbReference type="GO" id="GO:0004674">
    <property type="term" value="F:protein serine/threonine kinase activity"/>
    <property type="evidence" value="ECO:0007669"/>
    <property type="project" value="UniProtKB-EC"/>
</dbReference>
<feature type="region of interest" description="Disordered" evidence="6">
    <location>
        <begin position="591"/>
        <end position="617"/>
    </location>
</feature>
<dbReference type="InterPro" id="IPR000719">
    <property type="entry name" value="Prot_kinase_dom"/>
</dbReference>
<dbReference type="RefSeq" id="XP_025379751.1">
    <property type="nucleotide sequence ID" value="XM_025525813.1"/>
</dbReference>
<dbReference type="InterPro" id="IPR050660">
    <property type="entry name" value="NEK_Ser/Thr_kinase"/>
</dbReference>
<evidence type="ECO:0000313" key="9">
    <source>
        <dbReference type="Proteomes" id="UP000245768"/>
    </source>
</evidence>
<dbReference type="Gene3D" id="1.10.510.10">
    <property type="entry name" value="Transferase(Phosphotransferase) domain 1"/>
    <property type="match status" value="2"/>
</dbReference>
<keyword evidence="5" id="KW-0067">ATP-binding</keyword>
<evidence type="ECO:0000256" key="1">
    <source>
        <dbReference type="ARBA" id="ARBA00012513"/>
    </source>
</evidence>
<feature type="domain" description="Protein kinase" evidence="7">
    <location>
        <begin position="278"/>
        <end position="840"/>
    </location>
</feature>
<dbReference type="InterPro" id="IPR011009">
    <property type="entry name" value="Kinase-like_dom_sf"/>
</dbReference>
<dbReference type="OrthoDB" id="4062651at2759"/>
<dbReference type="Pfam" id="PF00069">
    <property type="entry name" value="Pkinase"/>
    <property type="match status" value="1"/>
</dbReference>
<feature type="region of interest" description="Disordered" evidence="6">
    <location>
        <begin position="846"/>
        <end position="1012"/>
    </location>
</feature>
<evidence type="ECO:0000256" key="6">
    <source>
        <dbReference type="SAM" id="MobiDB-lite"/>
    </source>
</evidence>
<feature type="region of interest" description="Disordered" evidence="6">
    <location>
        <begin position="772"/>
        <end position="804"/>
    </location>
</feature>
<evidence type="ECO:0000256" key="2">
    <source>
        <dbReference type="ARBA" id="ARBA00022679"/>
    </source>
</evidence>
<dbReference type="STRING" id="215250.A0A316YWV6"/>
<dbReference type="PANTHER" id="PTHR43671">
    <property type="entry name" value="SERINE/THREONINE-PROTEIN KINASE NEK"/>
    <property type="match status" value="1"/>
</dbReference>
<evidence type="ECO:0000256" key="5">
    <source>
        <dbReference type="ARBA" id="ARBA00022840"/>
    </source>
</evidence>
<sequence>MATDGGRPSTTPQYDPFGLSAAALLHGDTSAGGGSPENHKDKEREATGTDEETGTRRGRRRRSSELPRSAAAAPPTRAEVGPSHAIPIAAPSAGGSHAIPSSSSFSPSPSSSSRLWWQRGPDGEGDGDGDALDGSRPRLHVDAQQAATTRSYGDGDGSQNSNSQSEVQERRRMQSPAASFLSSMNERLASPGASLLRGHSQSYSAAHVPGPSHSLSPPGSPATQLHESAFSQPAGGLSGLSGAAAALYERQGAPSSSSSSLLPLRPDDEGAYIVGGRYRLGRAIGFGGFSTVREAWDTQRGGGDDDDDDDDSTPVAVKIVYGQPATMDDEVNVWRAVPRHAHLLPLLDHERIDTDSGTLDFLVMPLCAGSLLQHIRHAAPSSNAAPASATGAAAHVTGPRNSAPSPLAFAERTGSGFKLRMASGPSSTAAAAAAAVDAGLTAAAGAGTTAASSAGIFTMASPPSPNGSGLLRRASSRASTSLTRTASLQASSVGVPLSEARDIMAQLARALLCLHRTASIVHGDIKLENVLASPASSACPATTAATATTPAATRWRLADFGLARAHLRQAPSVAASSSSFSNTPAKRRAAARASDILPARTGTAGTAGPSSAVARRPTTLSTGGSLAYAAPEIVAYEGATAATTATTTATTTPSAREKYGRDMWALGCILYALVSGRLPFVDSFEPRLQQKIARGEWAMPARLARRRQRLRLDEEQQAPGAGGSSFGGHARTKSSSGSSSGHGSLSRTTSLTTDLSASLPALEMLQGHKEGGGAVMEAEEAEEEEEEEEEEDAGSDAGLDTAFDGTSRDRISVRTLLRGLLHIDPARRWTIDEVAASPWLALAVGEGEGAGGDEEAGEEGKEAQEARRADTEAEEAGAEGDEEEDEEEDRRGRKQLDFGKRPTRGRGMSRASSSLSRSRPRDPAAAAVAAAATSSPSSTRSLSRSLSRTRAHSDSPSSSSPASAGLGGRAAGPSRVDDAPAHRSSTSRSRSRAPDSLRSILDGSAPDEHARR</sequence>
<dbReference type="GO" id="GO:0005524">
    <property type="term" value="F:ATP binding"/>
    <property type="evidence" value="ECO:0007669"/>
    <property type="project" value="UniProtKB-KW"/>
</dbReference>
<evidence type="ECO:0000313" key="8">
    <source>
        <dbReference type="EMBL" id="PWN92553.1"/>
    </source>
</evidence>
<dbReference type="GeneID" id="37047729"/>
<keyword evidence="2" id="KW-0808">Transferase</keyword>
<evidence type="ECO:0000259" key="7">
    <source>
        <dbReference type="PROSITE" id="PS50011"/>
    </source>
</evidence>
<dbReference type="EC" id="2.7.11.1" evidence="1"/>
<dbReference type="SUPFAM" id="SSF56112">
    <property type="entry name" value="Protein kinase-like (PK-like)"/>
    <property type="match status" value="1"/>
</dbReference>
<feature type="compositionally biased region" description="Acidic residues" evidence="6">
    <location>
        <begin position="777"/>
        <end position="794"/>
    </location>
</feature>
<dbReference type="SMART" id="SM00220">
    <property type="entry name" value="S_TKc"/>
    <property type="match status" value="1"/>
</dbReference>
<dbReference type="PANTHER" id="PTHR43671:SF13">
    <property type="entry name" value="SERINE_THREONINE-PROTEIN KINASE NEK2"/>
    <property type="match status" value="1"/>
</dbReference>
<keyword evidence="3" id="KW-0547">Nucleotide-binding</keyword>
<feature type="compositionally biased region" description="Basic and acidic residues" evidence="6">
    <location>
        <begin position="889"/>
        <end position="900"/>
    </location>
</feature>
<feature type="compositionally biased region" description="Low complexity" evidence="6">
    <location>
        <begin position="909"/>
        <end position="964"/>
    </location>
</feature>
<accession>A0A316YWV6</accession>
<keyword evidence="9" id="KW-1185">Reference proteome</keyword>
<feature type="region of interest" description="Disordered" evidence="6">
    <location>
        <begin position="1"/>
        <end position="226"/>
    </location>
</feature>
<proteinExistence type="predicted"/>
<dbReference type="PROSITE" id="PS50011">
    <property type="entry name" value="PROTEIN_KINASE_DOM"/>
    <property type="match status" value="1"/>
</dbReference>
<feature type="region of interest" description="Disordered" evidence="6">
    <location>
        <begin position="714"/>
        <end position="751"/>
    </location>
</feature>